<name>A0A1G2CGM4_9BACT</name>
<keyword evidence="1" id="KW-0547">Nucleotide-binding</keyword>
<dbReference type="GO" id="GO:0006450">
    <property type="term" value="P:regulation of translational fidelity"/>
    <property type="evidence" value="ECO:0007669"/>
    <property type="project" value="InterPro"/>
</dbReference>
<sequence length="107" mass="11833">MSSLITKHTLEHLAKLARLELTAHEEERFLKDLAKILAHFEELQELDTKNVAPLTGGTELKNVFREDTLTENPNSRAGLESFPESRDDFLKIPPVFSAEGGSASGGE</sequence>
<keyword evidence="1" id="KW-0648">Protein biosynthesis</keyword>
<dbReference type="Proteomes" id="UP000178348">
    <property type="component" value="Unassembled WGS sequence"/>
</dbReference>
<dbReference type="Pfam" id="PF02686">
    <property type="entry name" value="GatC"/>
    <property type="match status" value="1"/>
</dbReference>
<evidence type="ECO:0000313" key="4">
    <source>
        <dbReference type="Proteomes" id="UP000178348"/>
    </source>
</evidence>
<organism evidence="3 4">
    <name type="scientific">Candidatus Liptonbacteria bacterium RIFCSPLOWO2_01_FULL_53_13</name>
    <dbReference type="NCBI Taxonomy" id="1798651"/>
    <lineage>
        <taxon>Bacteria</taxon>
        <taxon>Candidatus Liptoniibacteriota</taxon>
    </lineage>
</organism>
<dbReference type="SUPFAM" id="SSF141000">
    <property type="entry name" value="Glu-tRNAGln amidotransferase C subunit"/>
    <property type="match status" value="1"/>
</dbReference>
<dbReference type="GO" id="GO:0006412">
    <property type="term" value="P:translation"/>
    <property type="evidence" value="ECO:0007669"/>
    <property type="project" value="UniProtKB-UniRule"/>
</dbReference>
<protein>
    <recommendedName>
        <fullName evidence="1">Aspartyl/glutamyl-tRNA(Asn/Gln) amidotransferase subunit C</fullName>
        <shortName evidence="1">Asp/Glu-ADT subunit C</shortName>
        <ecNumber evidence="1">6.3.5.-</ecNumber>
    </recommendedName>
</protein>
<accession>A0A1G2CGM4</accession>
<dbReference type="HAMAP" id="MF_00122">
    <property type="entry name" value="GatC"/>
    <property type="match status" value="1"/>
</dbReference>
<dbReference type="GO" id="GO:0005524">
    <property type="term" value="F:ATP binding"/>
    <property type="evidence" value="ECO:0007669"/>
    <property type="project" value="UniProtKB-KW"/>
</dbReference>
<comment type="catalytic activity">
    <reaction evidence="1">
        <text>L-aspartyl-tRNA(Asn) + L-glutamine + ATP + H2O = L-asparaginyl-tRNA(Asn) + L-glutamate + ADP + phosphate + 2 H(+)</text>
        <dbReference type="Rhea" id="RHEA:14513"/>
        <dbReference type="Rhea" id="RHEA-COMP:9674"/>
        <dbReference type="Rhea" id="RHEA-COMP:9677"/>
        <dbReference type="ChEBI" id="CHEBI:15377"/>
        <dbReference type="ChEBI" id="CHEBI:15378"/>
        <dbReference type="ChEBI" id="CHEBI:29985"/>
        <dbReference type="ChEBI" id="CHEBI:30616"/>
        <dbReference type="ChEBI" id="CHEBI:43474"/>
        <dbReference type="ChEBI" id="CHEBI:58359"/>
        <dbReference type="ChEBI" id="CHEBI:78515"/>
        <dbReference type="ChEBI" id="CHEBI:78516"/>
        <dbReference type="ChEBI" id="CHEBI:456216"/>
    </reaction>
</comment>
<dbReference type="GO" id="GO:0070681">
    <property type="term" value="P:glutaminyl-tRNAGln biosynthesis via transamidation"/>
    <property type="evidence" value="ECO:0007669"/>
    <property type="project" value="TreeGrafter"/>
</dbReference>
<dbReference type="EMBL" id="MHLB01000061">
    <property type="protein sequence ID" value="OGZ00549.1"/>
    <property type="molecule type" value="Genomic_DNA"/>
</dbReference>
<dbReference type="PANTHER" id="PTHR15004">
    <property type="entry name" value="GLUTAMYL-TRNA(GLN) AMIDOTRANSFERASE SUBUNIT C, MITOCHONDRIAL"/>
    <property type="match status" value="1"/>
</dbReference>
<keyword evidence="1" id="KW-0436">Ligase</keyword>
<evidence type="ECO:0000256" key="1">
    <source>
        <dbReference type="HAMAP-Rule" id="MF_00122"/>
    </source>
</evidence>
<comment type="subunit">
    <text evidence="1">Heterotrimer of A, B and C subunits.</text>
</comment>
<dbReference type="GO" id="GO:0050566">
    <property type="term" value="F:asparaginyl-tRNA synthase (glutamine-hydrolyzing) activity"/>
    <property type="evidence" value="ECO:0007669"/>
    <property type="project" value="RHEA"/>
</dbReference>
<evidence type="ECO:0000256" key="2">
    <source>
        <dbReference type="SAM" id="MobiDB-lite"/>
    </source>
</evidence>
<dbReference type="InterPro" id="IPR036113">
    <property type="entry name" value="Asp/Glu-ADT_sf_sub_c"/>
</dbReference>
<comment type="function">
    <text evidence="1">Allows the formation of correctly charged Asn-tRNA(Asn) or Gln-tRNA(Gln) through the transamidation of misacylated Asp-tRNA(Asn) or Glu-tRNA(Gln) in organisms which lack either or both of asparaginyl-tRNA or glutaminyl-tRNA synthetases. The reaction takes place in the presence of glutamine and ATP through an activated phospho-Asp-tRNA(Asn) or phospho-Glu-tRNA(Gln).</text>
</comment>
<dbReference type="NCBIfam" id="TIGR00135">
    <property type="entry name" value="gatC"/>
    <property type="match status" value="1"/>
</dbReference>
<reference evidence="3 4" key="1">
    <citation type="journal article" date="2016" name="Nat. Commun.">
        <title>Thousands of microbial genomes shed light on interconnected biogeochemical processes in an aquifer system.</title>
        <authorList>
            <person name="Anantharaman K."/>
            <person name="Brown C.T."/>
            <person name="Hug L.A."/>
            <person name="Sharon I."/>
            <person name="Castelle C.J."/>
            <person name="Probst A.J."/>
            <person name="Thomas B.C."/>
            <person name="Singh A."/>
            <person name="Wilkins M.J."/>
            <person name="Karaoz U."/>
            <person name="Brodie E.L."/>
            <person name="Williams K.H."/>
            <person name="Hubbard S.S."/>
            <person name="Banfield J.F."/>
        </authorList>
    </citation>
    <scope>NUCLEOTIDE SEQUENCE [LARGE SCALE GENOMIC DNA]</scope>
</reference>
<dbReference type="AlphaFoldDB" id="A0A1G2CGM4"/>
<dbReference type="Gene3D" id="1.10.20.60">
    <property type="entry name" value="Glu-tRNAGln amidotransferase C subunit, N-terminal domain"/>
    <property type="match status" value="1"/>
</dbReference>
<evidence type="ECO:0000313" key="3">
    <source>
        <dbReference type="EMBL" id="OGZ00549.1"/>
    </source>
</evidence>
<keyword evidence="1" id="KW-0067">ATP-binding</keyword>
<comment type="similarity">
    <text evidence="1">Belongs to the GatC family.</text>
</comment>
<dbReference type="GO" id="GO:0050567">
    <property type="term" value="F:glutaminyl-tRNA synthase (glutamine-hydrolyzing) activity"/>
    <property type="evidence" value="ECO:0007669"/>
    <property type="project" value="UniProtKB-UniRule"/>
</dbReference>
<dbReference type="PANTHER" id="PTHR15004:SF0">
    <property type="entry name" value="GLUTAMYL-TRNA(GLN) AMIDOTRANSFERASE SUBUNIT C, MITOCHONDRIAL"/>
    <property type="match status" value="1"/>
</dbReference>
<feature type="region of interest" description="Disordered" evidence="2">
    <location>
        <begin position="66"/>
        <end position="107"/>
    </location>
</feature>
<dbReference type="EC" id="6.3.5.-" evidence="1"/>
<dbReference type="InterPro" id="IPR003837">
    <property type="entry name" value="GatC"/>
</dbReference>
<proteinExistence type="inferred from homology"/>
<gene>
    <name evidence="1" type="primary">gatC</name>
    <name evidence="3" type="ORF">A2946_02250</name>
</gene>
<comment type="caution">
    <text evidence="3">The sequence shown here is derived from an EMBL/GenBank/DDBJ whole genome shotgun (WGS) entry which is preliminary data.</text>
</comment>
<comment type="catalytic activity">
    <reaction evidence="1">
        <text>L-glutamyl-tRNA(Gln) + L-glutamine + ATP + H2O = L-glutaminyl-tRNA(Gln) + L-glutamate + ADP + phosphate + H(+)</text>
        <dbReference type="Rhea" id="RHEA:17521"/>
        <dbReference type="Rhea" id="RHEA-COMP:9681"/>
        <dbReference type="Rhea" id="RHEA-COMP:9684"/>
        <dbReference type="ChEBI" id="CHEBI:15377"/>
        <dbReference type="ChEBI" id="CHEBI:15378"/>
        <dbReference type="ChEBI" id="CHEBI:29985"/>
        <dbReference type="ChEBI" id="CHEBI:30616"/>
        <dbReference type="ChEBI" id="CHEBI:43474"/>
        <dbReference type="ChEBI" id="CHEBI:58359"/>
        <dbReference type="ChEBI" id="CHEBI:78520"/>
        <dbReference type="ChEBI" id="CHEBI:78521"/>
        <dbReference type="ChEBI" id="CHEBI:456216"/>
    </reaction>
</comment>